<keyword evidence="5" id="KW-1185">Reference proteome</keyword>
<dbReference type="InterPro" id="IPR041413">
    <property type="entry name" value="MLTR_LBD"/>
</dbReference>
<dbReference type="EMBL" id="FODH01000010">
    <property type="protein sequence ID" value="SEO70058.1"/>
    <property type="molecule type" value="Genomic_DNA"/>
</dbReference>
<dbReference type="InterPro" id="IPR001387">
    <property type="entry name" value="Cro/C1-type_HTH"/>
</dbReference>
<evidence type="ECO:0000313" key="4">
    <source>
        <dbReference type="Proteomes" id="UP000198809"/>
    </source>
</evidence>
<reference evidence="3 4" key="1">
    <citation type="submission" date="2016-10" db="EMBL/GenBank/DDBJ databases">
        <authorList>
            <person name="de Groot N.N."/>
        </authorList>
    </citation>
    <scope>NUCLEOTIDE SEQUENCE [LARGE SCALE GENOMIC DNA]</scope>
    <source>
        <strain evidence="3 4">CGMCC 1.10238</strain>
    </source>
</reference>
<dbReference type="AlphaFoldDB" id="A0A1H8RV78"/>
<protein>
    <submittedName>
        <fullName evidence="3">Helix-turn-helix domain-containing protein</fullName>
    </submittedName>
    <submittedName>
        <fullName evidence="2">Helix-turn-helix transcriptional regulator</fullName>
    </submittedName>
</protein>
<dbReference type="Proteomes" id="UP000683429">
    <property type="component" value="Chromosome"/>
</dbReference>
<evidence type="ECO:0000313" key="2">
    <source>
        <dbReference type="EMBL" id="QWU16969.1"/>
    </source>
</evidence>
<dbReference type="OrthoDB" id="5346389at2"/>
<dbReference type="GO" id="GO:0003677">
    <property type="term" value="F:DNA binding"/>
    <property type="evidence" value="ECO:0007669"/>
    <property type="project" value="InterPro"/>
</dbReference>
<reference evidence="2 5" key="2">
    <citation type="submission" date="2021-06" db="EMBL/GenBank/DDBJ databases">
        <title>Whole genome sequence of Paenibacillus sophorae DSM23020 for comparative genomics.</title>
        <authorList>
            <person name="Kim M.-J."/>
            <person name="Lee G."/>
            <person name="Shin J.-H."/>
        </authorList>
    </citation>
    <scope>NUCLEOTIDE SEQUENCE [LARGE SCALE GENOMIC DNA]</scope>
    <source>
        <strain evidence="2 5">DSM 23020</strain>
    </source>
</reference>
<dbReference type="RefSeq" id="WP_036590862.1">
    <property type="nucleotide sequence ID" value="NZ_CP076607.1"/>
</dbReference>
<organism evidence="3 4">
    <name type="scientific">Paenibacillus sophorae</name>
    <dbReference type="NCBI Taxonomy" id="1333845"/>
    <lineage>
        <taxon>Bacteria</taxon>
        <taxon>Bacillati</taxon>
        <taxon>Bacillota</taxon>
        <taxon>Bacilli</taxon>
        <taxon>Bacillales</taxon>
        <taxon>Paenibacillaceae</taxon>
        <taxon>Paenibacillus</taxon>
    </lineage>
</organism>
<gene>
    <name evidence="2" type="ORF">KP014_07160</name>
    <name evidence="3" type="ORF">SAMN04487895_110112</name>
</gene>
<dbReference type="PANTHER" id="PTHR35010">
    <property type="entry name" value="BLL4672 PROTEIN-RELATED"/>
    <property type="match status" value="1"/>
</dbReference>
<dbReference type="SUPFAM" id="SSF47413">
    <property type="entry name" value="lambda repressor-like DNA-binding domains"/>
    <property type="match status" value="1"/>
</dbReference>
<dbReference type="SMART" id="SM00530">
    <property type="entry name" value="HTH_XRE"/>
    <property type="match status" value="1"/>
</dbReference>
<dbReference type="Pfam" id="PF13560">
    <property type="entry name" value="HTH_31"/>
    <property type="match status" value="1"/>
</dbReference>
<sequence>MIDMDLARNKQLGDFLKIRRARLHPEKVGLPLGRRRRTAGLRREEVALLAGVSVDWYTWLEQGRDIRVSSRVLEELARVLQLSPSERRHLFLLAEQTIPLDNKKEQCYVSPSVQQFLDYQNPSPAYVTNLRWDFIAWNRAACAVFGDYNEMSELERNSVWRTFTSSYTRELLDCWEEHGQRRLAQFRASYGRFIDDPWWSEMIDKLSKESEEFREWWPRHDVLDTPEGRKVLHHPRAGELILGHLSFQVSDSPDLLVTVHMPETEETLEKLRSLMLD</sequence>
<dbReference type="Pfam" id="PF17765">
    <property type="entry name" value="MLTR_LBD"/>
    <property type="match status" value="1"/>
</dbReference>
<accession>A0A1H8RV78</accession>
<name>A0A1H8RV78_9BACL</name>
<dbReference type="Gene3D" id="1.10.260.40">
    <property type="entry name" value="lambda repressor-like DNA-binding domains"/>
    <property type="match status" value="1"/>
</dbReference>
<proteinExistence type="predicted"/>
<dbReference type="InterPro" id="IPR010982">
    <property type="entry name" value="Lambda_DNA-bd_dom_sf"/>
</dbReference>
<dbReference type="EMBL" id="CP076607">
    <property type="protein sequence ID" value="QWU16969.1"/>
    <property type="molecule type" value="Genomic_DNA"/>
</dbReference>
<evidence type="ECO:0000259" key="1">
    <source>
        <dbReference type="SMART" id="SM00530"/>
    </source>
</evidence>
<evidence type="ECO:0000313" key="5">
    <source>
        <dbReference type="Proteomes" id="UP000683429"/>
    </source>
</evidence>
<dbReference type="STRING" id="1333845.SAMN04487895_110112"/>
<dbReference type="CDD" id="cd00093">
    <property type="entry name" value="HTH_XRE"/>
    <property type="match status" value="1"/>
</dbReference>
<feature type="domain" description="HTH cro/C1-type" evidence="1">
    <location>
        <begin position="15"/>
        <end position="87"/>
    </location>
</feature>
<dbReference type="Gene3D" id="3.30.450.180">
    <property type="match status" value="1"/>
</dbReference>
<evidence type="ECO:0000313" key="3">
    <source>
        <dbReference type="EMBL" id="SEO70058.1"/>
    </source>
</evidence>
<dbReference type="Proteomes" id="UP000198809">
    <property type="component" value="Unassembled WGS sequence"/>
</dbReference>